<sequence>MQRYFVENQLTVGTAFALDATVSKHWLQVLRAEPGAQAEFVDATEHVFLGELLADERVQVIEELAVNVELPVHVTILSGLPKQDKAEWIVQKATEMGAFDIAFFGADWSVAKWQPNKVAKKLARLQKIAQGASEQSHRTHVPTVRFFNTLKQAVAEVETDHLVVAYEEAAKQGEQANLVQLMNRTQPGDRLTAVFGPEGGISPAEMTLLTERSATVAGLGPRILRTETAPLYFLAAVSTLLELS</sequence>
<evidence type="ECO:0000313" key="15">
    <source>
        <dbReference type="Proteomes" id="UP000051442"/>
    </source>
</evidence>
<evidence type="ECO:0000256" key="9">
    <source>
        <dbReference type="ARBA" id="ARBA00022691"/>
    </source>
</evidence>
<dbReference type="InterPro" id="IPR029028">
    <property type="entry name" value="Alpha/beta_knot_MTases"/>
</dbReference>
<dbReference type="GO" id="GO:0070475">
    <property type="term" value="P:rRNA base methylation"/>
    <property type="evidence" value="ECO:0007669"/>
    <property type="project" value="TreeGrafter"/>
</dbReference>
<evidence type="ECO:0000256" key="1">
    <source>
        <dbReference type="ARBA" id="ARBA00004496"/>
    </source>
</evidence>
<evidence type="ECO:0000259" key="13">
    <source>
        <dbReference type="Pfam" id="PF04452"/>
    </source>
</evidence>
<dbReference type="SUPFAM" id="SSF75217">
    <property type="entry name" value="alpha/beta knot"/>
    <property type="match status" value="1"/>
</dbReference>
<evidence type="ECO:0000256" key="2">
    <source>
        <dbReference type="ARBA" id="ARBA00005528"/>
    </source>
</evidence>
<dbReference type="CDD" id="cd18084">
    <property type="entry name" value="RsmE-like"/>
    <property type="match status" value="1"/>
</dbReference>
<keyword evidence="5 12" id="KW-0963">Cytoplasm</keyword>
<gene>
    <name evidence="14" type="ORF">FD14_GL000097</name>
</gene>
<keyword evidence="9 12" id="KW-0949">S-adenosyl-L-methionine</keyword>
<dbReference type="EMBL" id="AYZM01000055">
    <property type="protein sequence ID" value="KRN25991.1"/>
    <property type="molecule type" value="Genomic_DNA"/>
</dbReference>
<dbReference type="Gene3D" id="3.40.1280.10">
    <property type="match status" value="1"/>
</dbReference>
<evidence type="ECO:0000256" key="10">
    <source>
        <dbReference type="ARBA" id="ARBA00025699"/>
    </source>
</evidence>
<dbReference type="InterPro" id="IPR029026">
    <property type="entry name" value="tRNA_m1G_MTases_N"/>
</dbReference>
<dbReference type="Pfam" id="PF04452">
    <property type="entry name" value="Methyltrans_RNA"/>
    <property type="match status" value="1"/>
</dbReference>
<accession>A0A0R2FLC6</accession>
<organism evidence="14 15">
    <name type="scientific">Secundilactobacillus similis DSM 23365 = JCM 2765</name>
    <dbReference type="NCBI Taxonomy" id="1423804"/>
    <lineage>
        <taxon>Bacteria</taxon>
        <taxon>Bacillati</taxon>
        <taxon>Bacillota</taxon>
        <taxon>Bacilli</taxon>
        <taxon>Lactobacillales</taxon>
        <taxon>Lactobacillaceae</taxon>
        <taxon>Secundilactobacillus</taxon>
    </lineage>
</organism>
<dbReference type="SUPFAM" id="SSF88697">
    <property type="entry name" value="PUA domain-like"/>
    <property type="match status" value="1"/>
</dbReference>
<comment type="caution">
    <text evidence="14">The sequence shown here is derived from an EMBL/GenBank/DDBJ whole genome shotgun (WGS) entry which is preliminary data.</text>
</comment>
<evidence type="ECO:0000256" key="7">
    <source>
        <dbReference type="ARBA" id="ARBA00022603"/>
    </source>
</evidence>
<comment type="catalytic activity">
    <reaction evidence="11 12">
        <text>uridine(1498) in 16S rRNA + S-adenosyl-L-methionine = N(3)-methyluridine(1498) in 16S rRNA + S-adenosyl-L-homocysteine + H(+)</text>
        <dbReference type="Rhea" id="RHEA:42920"/>
        <dbReference type="Rhea" id="RHEA-COMP:10283"/>
        <dbReference type="Rhea" id="RHEA-COMP:10284"/>
        <dbReference type="ChEBI" id="CHEBI:15378"/>
        <dbReference type="ChEBI" id="CHEBI:57856"/>
        <dbReference type="ChEBI" id="CHEBI:59789"/>
        <dbReference type="ChEBI" id="CHEBI:65315"/>
        <dbReference type="ChEBI" id="CHEBI:74502"/>
        <dbReference type="EC" id="2.1.1.193"/>
    </reaction>
</comment>
<evidence type="ECO:0000256" key="8">
    <source>
        <dbReference type="ARBA" id="ARBA00022679"/>
    </source>
</evidence>
<keyword evidence="6 12" id="KW-0698">rRNA processing</keyword>
<dbReference type="NCBIfam" id="NF008691">
    <property type="entry name" value="PRK11713.1-4"/>
    <property type="match status" value="1"/>
</dbReference>
<keyword evidence="15" id="KW-1185">Reference proteome</keyword>
<dbReference type="RefSeq" id="WP_054736655.1">
    <property type="nucleotide sequence ID" value="NZ_AYZM01000055.1"/>
</dbReference>
<evidence type="ECO:0000256" key="11">
    <source>
        <dbReference type="ARBA" id="ARBA00047944"/>
    </source>
</evidence>
<feature type="domain" description="Ribosomal RNA small subunit methyltransferase E methyltransferase" evidence="13">
    <location>
        <begin position="69"/>
        <end position="237"/>
    </location>
</feature>
<dbReference type="PIRSF" id="PIRSF015601">
    <property type="entry name" value="MTase_slr0722"/>
    <property type="match status" value="1"/>
</dbReference>
<evidence type="ECO:0000256" key="5">
    <source>
        <dbReference type="ARBA" id="ARBA00022490"/>
    </source>
</evidence>
<dbReference type="STRING" id="1423804.FD14_GL000097"/>
<dbReference type="PANTHER" id="PTHR30027">
    <property type="entry name" value="RIBOSOMAL RNA SMALL SUBUNIT METHYLTRANSFERASE E"/>
    <property type="match status" value="1"/>
</dbReference>
<dbReference type="InterPro" id="IPR015947">
    <property type="entry name" value="PUA-like_sf"/>
</dbReference>
<dbReference type="InterPro" id="IPR006700">
    <property type="entry name" value="RsmE"/>
</dbReference>
<evidence type="ECO:0000313" key="14">
    <source>
        <dbReference type="EMBL" id="KRN25991.1"/>
    </source>
</evidence>
<dbReference type="AlphaFoldDB" id="A0A0R2FLC6"/>
<comment type="similarity">
    <text evidence="2 12">Belongs to the RNA methyltransferase RsmE family.</text>
</comment>
<dbReference type="Proteomes" id="UP000051442">
    <property type="component" value="Unassembled WGS sequence"/>
</dbReference>
<comment type="subcellular location">
    <subcellularLocation>
        <location evidence="1 12">Cytoplasm</location>
    </subcellularLocation>
</comment>
<dbReference type="InterPro" id="IPR046886">
    <property type="entry name" value="RsmE_MTase_dom"/>
</dbReference>
<dbReference type="OrthoDB" id="9815641at2"/>
<comment type="function">
    <text evidence="10 12">Specifically methylates the N3 position of the uracil ring of uridine 1498 (m3U1498) in 16S rRNA. Acts on the fully assembled 30S ribosomal subunit.</text>
</comment>
<dbReference type="PANTHER" id="PTHR30027:SF3">
    <property type="entry name" value="16S RRNA (URACIL(1498)-N(3))-METHYLTRANSFERASE"/>
    <property type="match status" value="1"/>
</dbReference>
<keyword evidence="7 12" id="KW-0489">Methyltransferase</keyword>
<dbReference type="GO" id="GO:0005737">
    <property type="term" value="C:cytoplasm"/>
    <property type="evidence" value="ECO:0007669"/>
    <property type="project" value="UniProtKB-SubCell"/>
</dbReference>
<keyword evidence="8 12" id="KW-0808">Transferase</keyword>
<reference evidence="14 15" key="1">
    <citation type="journal article" date="2015" name="Genome Announc.">
        <title>Expanding the biotechnology potential of lactobacilli through comparative genomics of 213 strains and associated genera.</title>
        <authorList>
            <person name="Sun Z."/>
            <person name="Harris H.M."/>
            <person name="McCann A."/>
            <person name="Guo C."/>
            <person name="Argimon S."/>
            <person name="Zhang W."/>
            <person name="Yang X."/>
            <person name="Jeffery I.B."/>
            <person name="Cooney J.C."/>
            <person name="Kagawa T.F."/>
            <person name="Liu W."/>
            <person name="Song Y."/>
            <person name="Salvetti E."/>
            <person name="Wrobel A."/>
            <person name="Rasinkangas P."/>
            <person name="Parkhill J."/>
            <person name="Rea M.C."/>
            <person name="O'Sullivan O."/>
            <person name="Ritari J."/>
            <person name="Douillard F.P."/>
            <person name="Paul Ross R."/>
            <person name="Yang R."/>
            <person name="Briner A.E."/>
            <person name="Felis G.E."/>
            <person name="de Vos W.M."/>
            <person name="Barrangou R."/>
            <person name="Klaenhammer T.R."/>
            <person name="Caufield P.W."/>
            <person name="Cui Y."/>
            <person name="Zhang H."/>
            <person name="O'Toole P.W."/>
        </authorList>
    </citation>
    <scope>NUCLEOTIDE SEQUENCE [LARGE SCALE GENOMIC DNA]</scope>
    <source>
        <strain evidence="14 15">DSM 23365</strain>
    </source>
</reference>
<evidence type="ECO:0000256" key="12">
    <source>
        <dbReference type="PIRNR" id="PIRNR015601"/>
    </source>
</evidence>
<dbReference type="NCBIfam" id="TIGR00046">
    <property type="entry name" value="RsmE family RNA methyltransferase"/>
    <property type="match status" value="1"/>
</dbReference>
<name>A0A0R2FLC6_9LACO</name>
<dbReference type="GO" id="GO:0070042">
    <property type="term" value="F:rRNA (uridine-N3-)-methyltransferase activity"/>
    <property type="evidence" value="ECO:0007669"/>
    <property type="project" value="TreeGrafter"/>
</dbReference>
<dbReference type="EC" id="2.1.1.193" evidence="3 12"/>
<evidence type="ECO:0000256" key="3">
    <source>
        <dbReference type="ARBA" id="ARBA00012328"/>
    </source>
</evidence>
<proteinExistence type="inferred from homology"/>
<evidence type="ECO:0000256" key="6">
    <source>
        <dbReference type="ARBA" id="ARBA00022552"/>
    </source>
</evidence>
<evidence type="ECO:0000256" key="4">
    <source>
        <dbReference type="ARBA" id="ARBA00013673"/>
    </source>
</evidence>
<dbReference type="PATRIC" id="fig|1423804.4.peg.108"/>
<protein>
    <recommendedName>
        <fullName evidence="4 12">Ribosomal RNA small subunit methyltransferase E</fullName>
        <ecNumber evidence="3 12">2.1.1.193</ecNumber>
    </recommendedName>
</protein>